<keyword evidence="3" id="KW-1185">Reference proteome</keyword>
<evidence type="ECO:0000256" key="1">
    <source>
        <dbReference type="SAM" id="MobiDB-lite"/>
    </source>
</evidence>
<dbReference type="AlphaFoldDB" id="A0AAD6DA92"/>
<evidence type="ECO:0000313" key="3">
    <source>
        <dbReference type="Proteomes" id="UP001216150"/>
    </source>
</evidence>
<feature type="region of interest" description="Disordered" evidence="1">
    <location>
        <begin position="1"/>
        <end position="28"/>
    </location>
</feature>
<reference evidence="2 3" key="1">
    <citation type="journal article" date="2023" name="IMA Fungus">
        <title>Comparative genomic study of the Penicillium genus elucidates a diverse pangenome and 15 lateral gene transfer events.</title>
        <authorList>
            <person name="Petersen C."/>
            <person name="Sorensen T."/>
            <person name="Nielsen M.R."/>
            <person name="Sondergaard T.E."/>
            <person name="Sorensen J.L."/>
            <person name="Fitzpatrick D.A."/>
            <person name="Frisvad J.C."/>
            <person name="Nielsen K.L."/>
        </authorList>
    </citation>
    <scope>NUCLEOTIDE SEQUENCE [LARGE SCALE GENOMIC DNA]</scope>
    <source>
        <strain evidence="2 3">IBT 29057</strain>
    </source>
</reference>
<evidence type="ECO:0000313" key="2">
    <source>
        <dbReference type="EMBL" id="KAJ5568966.1"/>
    </source>
</evidence>
<organism evidence="2 3">
    <name type="scientific">Penicillium hetheringtonii</name>
    <dbReference type="NCBI Taxonomy" id="911720"/>
    <lineage>
        <taxon>Eukaryota</taxon>
        <taxon>Fungi</taxon>
        <taxon>Dikarya</taxon>
        <taxon>Ascomycota</taxon>
        <taxon>Pezizomycotina</taxon>
        <taxon>Eurotiomycetes</taxon>
        <taxon>Eurotiomycetidae</taxon>
        <taxon>Eurotiales</taxon>
        <taxon>Aspergillaceae</taxon>
        <taxon>Penicillium</taxon>
    </lineage>
</organism>
<name>A0AAD6DA92_9EURO</name>
<feature type="compositionally biased region" description="Basic and acidic residues" evidence="1">
    <location>
        <begin position="55"/>
        <end position="64"/>
    </location>
</feature>
<dbReference type="Proteomes" id="UP001216150">
    <property type="component" value="Unassembled WGS sequence"/>
</dbReference>
<protein>
    <submittedName>
        <fullName evidence="2">Uncharacterized protein</fullName>
    </submittedName>
</protein>
<accession>A0AAD6DA92</accession>
<proteinExistence type="predicted"/>
<sequence length="71" mass="7874">MSRDSRDSPMTVRKIQVGFQSDGEEKEKDVLVPTNVAADTNATWEGVRHVNAPRGDTRPKEPQADHSISAR</sequence>
<gene>
    <name evidence="2" type="ORF">N7450_011452</name>
</gene>
<feature type="region of interest" description="Disordered" evidence="1">
    <location>
        <begin position="42"/>
        <end position="71"/>
    </location>
</feature>
<comment type="caution">
    <text evidence="2">The sequence shown here is derived from an EMBL/GenBank/DDBJ whole genome shotgun (WGS) entry which is preliminary data.</text>
</comment>
<dbReference type="EMBL" id="JAQJAC010000010">
    <property type="protein sequence ID" value="KAJ5568966.1"/>
    <property type="molecule type" value="Genomic_DNA"/>
</dbReference>